<protein>
    <submittedName>
        <fullName evidence="2">GAF domain-containing protein</fullName>
    </submittedName>
</protein>
<reference evidence="2 3" key="1">
    <citation type="journal article" date="2020" name="ISME J.">
        <title>Comparative genomics reveals insights into cyanobacterial evolution and habitat adaptation.</title>
        <authorList>
            <person name="Chen M.Y."/>
            <person name="Teng W.K."/>
            <person name="Zhao L."/>
            <person name="Hu C.X."/>
            <person name="Zhou Y.K."/>
            <person name="Han B.P."/>
            <person name="Song L.R."/>
            <person name="Shu W.S."/>
        </authorList>
    </citation>
    <scope>NUCLEOTIDE SEQUENCE [LARGE SCALE GENOMIC DNA]</scope>
    <source>
        <strain evidence="2 3">FACHB-723</strain>
    </source>
</reference>
<evidence type="ECO:0000259" key="1">
    <source>
        <dbReference type="SMART" id="SM00065"/>
    </source>
</evidence>
<comment type="caution">
    <text evidence="2">The sequence shown here is derived from an EMBL/GenBank/DDBJ whole genome shotgun (WGS) entry which is preliminary data.</text>
</comment>
<dbReference type="Pfam" id="PF01590">
    <property type="entry name" value="GAF"/>
    <property type="match status" value="1"/>
</dbReference>
<dbReference type="Proteomes" id="UP000642094">
    <property type="component" value="Unassembled WGS sequence"/>
</dbReference>
<sequence>MNSDLDCQPDIFADIAESNPHELAEQLRYYQGLLNDLLTLSMSMVNTLEPRTFLEEALTRTRKMTASDAGSIYLIDRSAPVHTVCFEVSQNDSQPDRSLVSFAVPLNQNSIVGYVAMTGKILNLSDAHDLPADAEYQHHKTFDHDIEYRTRSVLAVPIFNSQKSTIGVFQLINRKVQDIVVTADNADAITLTYSTLDEKLLQAIASQVSLYIERSQLLGQGFTP</sequence>
<proteinExistence type="predicted"/>
<organism evidence="2 3">
    <name type="scientific">Pseudanabaena mucicola FACHB-723</name>
    <dbReference type="NCBI Taxonomy" id="2692860"/>
    <lineage>
        <taxon>Bacteria</taxon>
        <taxon>Bacillati</taxon>
        <taxon>Cyanobacteriota</taxon>
        <taxon>Cyanophyceae</taxon>
        <taxon>Pseudanabaenales</taxon>
        <taxon>Pseudanabaenaceae</taxon>
        <taxon>Pseudanabaena</taxon>
    </lineage>
</organism>
<keyword evidence="3" id="KW-1185">Reference proteome</keyword>
<dbReference type="SUPFAM" id="SSF55781">
    <property type="entry name" value="GAF domain-like"/>
    <property type="match status" value="1"/>
</dbReference>
<dbReference type="RefSeq" id="WP_190403779.1">
    <property type="nucleotide sequence ID" value="NZ_JACJQB010000025.1"/>
</dbReference>
<feature type="domain" description="GAF" evidence="1">
    <location>
        <begin position="49"/>
        <end position="222"/>
    </location>
</feature>
<dbReference type="InterPro" id="IPR003018">
    <property type="entry name" value="GAF"/>
</dbReference>
<dbReference type="SMART" id="SM00065">
    <property type="entry name" value="GAF"/>
    <property type="match status" value="1"/>
</dbReference>
<dbReference type="Gene3D" id="3.30.450.40">
    <property type="match status" value="1"/>
</dbReference>
<dbReference type="InterPro" id="IPR029016">
    <property type="entry name" value="GAF-like_dom_sf"/>
</dbReference>
<accession>A0ABR7ZZT2</accession>
<evidence type="ECO:0000313" key="3">
    <source>
        <dbReference type="Proteomes" id="UP000642094"/>
    </source>
</evidence>
<dbReference type="EMBL" id="JACJQB010000025">
    <property type="protein sequence ID" value="MBD2188938.1"/>
    <property type="molecule type" value="Genomic_DNA"/>
</dbReference>
<name>A0ABR7ZZT2_9CYAN</name>
<gene>
    <name evidence="2" type="ORF">H6F41_12385</name>
</gene>
<evidence type="ECO:0000313" key="2">
    <source>
        <dbReference type="EMBL" id="MBD2188938.1"/>
    </source>
</evidence>